<dbReference type="AlphaFoldDB" id="A0A0E9QE08"/>
<keyword evidence="1" id="KW-0472">Membrane</keyword>
<name>A0A0E9QE08_ANGAN</name>
<evidence type="ECO:0000256" key="1">
    <source>
        <dbReference type="SAM" id="Phobius"/>
    </source>
</evidence>
<protein>
    <submittedName>
        <fullName evidence="2">Uncharacterized protein</fullName>
    </submittedName>
</protein>
<reference evidence="2" key="2">
    <citation type="journal article" date="2015" name="Fish Shellfish Immunol.">
        <title>Early steps in the European eel (Anguilla anguilla)-Vibrio vulnificus interaction in the gills: Role of the RtxA13 toxin.</title>
        <authorList>
            <person name="Callol A."/>
            <person name="Pajuelo D."/>
            <person name="Ebbesson L."/>
            <person name="Teles M."/>
            <person name="MacKenzie S."/>
            <person name="Amaro C."/>
        </authorList>
    </citation>
    <scope>NUCLEOTIDE SEQUENCE</scope>
</reference>
<keyword evidence="1" id="KW-1133">Transmembrane helix</keyword>
<feature type="transmembrane region" description="Helical" evidence="1">
    <location>
        <begin position="6"/>
        <end position="26"/>
    </location>
</feature>
<reference evidence="2" key="1">
    <citation type="submission" date="2014-11" db="EMBL/GenBank/DDBJ databases">
        <authorList>
            <person name="Amaro Gonzalez C."/>
        </authorList>
    </citation>
    <scope>NUCLEOTIDE SEQUENCE</scope>
</reference>
<sequence length="32" mass="3891">MAATFWPMPSLCFFLSLSLFCMREYVTERKQR</sequence>
<proteinExistence type="predicted"/>
<accession>A0A0E9QE08</accession>
<organism evidence="2">
    <name type="scientific">Anguilla anguilla</name>
    <name type="common">European freshwater eel</name>
    <name type="synonym">Muraena anguilla</name>
    <dbReference type="NCBI Taxonomy" id="7936"/>
    <lineage>
        <taxon>Eukaryota</taxon>
        <taxon>Metazoa</taxon>
        <taxon>Chordata</taxon>
        <taxon>Craniata</taxon>
        <taxon>Vertebrata</taxon>
        <taxon>Euteleostomi</taxon>
        <taxon>Actinopterygii</taxon>
        <taxon>Neopterygii</taxon>
        <taxon>Teleostei</taxon>
        <taxon>Anguilliformes</taxon>
        <taxon>Anguillidae</taxon>
        <taxon>Anguilla</taxon>
    </lineage>
</organism>
<evidence type="ECO:0000313" key="2">
    <source>
        <dbReference type="EMBL" id="JAH14722.1"/>
    </source>
</evidence>
<dbReference type="EMBL" id="GBXM01093855">
    <property type="protein sequence ID" value="JAH14722.1"/>
    <property type="molecule type" value="Transcribed_RNA"/>
</dbReference>
<keyword evidence="1" id="KW-0812">Transmembrane</keyword>